<dbReference type="Pfam" id="PF06423">
    <property type="entry name" value="GWT1"/>
    <property type="match status" value="1"/>
</dbReference>
<comment type="pathway">
    <text evidence="5">Glycolipid biosynthesis; glycosylphosphatidylinositol-anchor biosynthesis.</text>
</comment>
<gene>
    <name evidence="7" type="primary">GWT1</name>
    <name evidence="6" type="ORF">CCAP1982_LOCUS8931</name>
</gene>
<keyword evidence="5" id="KW-0337">GPI-anchor biosynthesis</keyword>
<sequence>MEGIKTAGIELCAIDAPEAFCLYSKKQQFLNMVLENSFEYNLSIKYNTDIYPKDKWGTSLNVIRIIWTVLPVVPVMVITHIITSTIGPAIQLNYVFTYLLEIVFIVLPIVFLVSLYNNLLGYLLPALLLGAWVYYWELIQRPRNWYFNWGGRRPHVLTLNRATINLLTAYCILAVDFPSFPKYFVKNHQFGASLMDIGIGLFVYSMGVVSKPPQSISHFVKLFVNVFVLVVLGGIRTSIMRNTKFSQNEREYGIHWNAFYTLALTKFGATILSLLCKHGFMLFAGGVVFAVIHEVNLQHNTSNFVMNANVVRNTLFKANREGICSILGFISIYLFSMLMGHHLRIQNDVITRKAYFKKLKVTMVSAILLWVSVFSCIFLSISIARVTCNLGYILLVLAIAQTMTGYYMLGFHSILSQPDESYSADQEYLPSVVEAVNKNGLVYFVVANLLTGGINLCLEETDYVLEASIIILSAYMFLTTIPVQILHYYKKRIG</sequence>
<dbReference type="InterPro" id="IPR009447">
    <property type="entry name" value="PIGW/GWT1"/>
</dbReference>
<keyword evidence="5" id="KW-0808">Transferase</keyword>
<dbReference type="OrthoDB" id="15270at2759"/>
<reference evidence="7" key="1">
    <citation type="submission" date="2013-07" db="EMBL/GenBank/DDBJ databases">
        <authorList>
            <person name="Geib S."/>
        </authorList>
    </citation>
    <scope>NUCLEOTIDE SEQUENCE</scope>
</reference>
<comment type="function">
    <text evidence="5">A acetyltransferase, which acetylates the inositol ring of phosphatidylinositol during biosynthesis of GPI-anchor.</text>
</comment>
<name>W8AZ93_CERCA</name>
<protein>
    <recommendedName>
        <fullName evidence="5">Phosphatidylinositol-glycan biosynthesis class W protein</fullName>
        <ecNumber evidence="5">2.3.-.-</ecNumber>
    </recommendedName>
</protein>
<feature type="transmembrane region" description="Helical" evidence="5">
    <location>
        <begin position="190"/>
        <end position="210"/>
    </location>
</feature>
<feature type="transmembrane region" description="Helical" evidence="5">
    <location>
        <begin position="159"/>
        <end position="178"/>
    </location>
</feature>
<keyword evidence="3 5" id="KW-1133">Transmembrane helix</keyword>
<reference evidence="7" key="2">
    <citation type="journal article" date="2014" name="BMC Genomics">
        <title>A genomic perspective to assessing quality of mass-reared SIT flies used in Mediterranean fruit fly (Ceratitis capitata) eradication in California.</title>
        <authorList>
            <person name="Calla B."/>
            <person name="Hall B."/>
            <person name="Hou S."/>
            <person name="Geib S.M."/>
        </authorList>
    </citation>
    <scope>NUCLEOTIDE SEQUENCE</scope>
</reference>
<evidence type="ECO:0000256" key="3">
    <source>
        <dbReference type="ARBA" id="ARBA00022989"/>
    </source>
</evidence>
<feature type="transmembrane region" description="Helical" evidence="5">
    <location>
        <begin position="259"/>
        <end position="292"/>
    </location>
</feature>
<proteinExistence type="evidence at transcript level"/>
<dbReference type="GO" id="GO:0006506">
    <property type="term" value="P:GPI anchor biosynthetic process"/>
    <property type="evidence" value="ECO:0007669"/>
    <property type="project" value="UniProtKB-UniPathway"/>
</dbReference>
<keyword evidence="8" id="KW-1185">Reference proteome</keyword>
<dbReference type="EMBL" id="CAJHJT010000012">
    <property type="protein sequence ID" value="CAD7000454.1"/>
    <property type="molecule type" value="Genomic_DNA"/>
</dbReference>
<keyword evidence="5" id="KW-0256">Endoplasmic reticulum</keyword>
<dbReference type="PANTHER" id="PTHR20661:SF0">
    <property type="entry name" value="PHOSPHATIDYLINOSITOL-GLYCAN BIOSYNTHESIS CLASS W PROTEIN"/>
    <property type="match status" value="1"/>
</dbReference>
<comment type="similarity">
    <text evidence="5">Belongs to the PIGW family.</text>
</comment>
<dbReference type="GO" id="GO:0032216">
    <property type="term" value="F:glucosaminyl-phosphatidylinositol O-acyltransferase activity"/>
    <property type="evidence" value="ECO:0007669"/>
    <property type="project" value="TreeGrafter"/>
</dbReference>
<accession>W8AZ93</accession>
<evidence type="ECO:0000256" key="2">
    <source>
        <dbReference type="ARBA" id="ARBA00022692"/>
    </source>
</evidence>
<dbReference type="EC" id="2.3.-.-" evidence="5"/>
<dbReference type="GO" id="GO:0072659">
    <property type="term" value="P:protein localization to plasma membrane"/>
    <property type="evidence" value="ECO:0007669"/>
    <property type="project" value="TreeGrafter"/>
</dbReference>
<dbReference type="PANTHER" id="PTHR20661">
    <property type="entry name" value="PHOSPHATIDYLINOSITOL-GLYCAN BIOSYNTHESIS CLASS W PROTEIN"/>
    <property type="match status" value="1"/>
</dbReference>
<dbReference type="AlphaFoldDB" id="W8AZ93"/>
<feature type="transmembrane region" description="Helical" evidence="5">
    <location>
        <begin position="390"/>
        <end position="409"/>
    </location>
</feature>
<evidence type="ECO:0000256" key="1">
    <source>
        <dbReference type="ARBA" id="ARBA00004141"/>
    </source>
</evidence>
<feature type="transmembrane region" description="Helical" evidence="5">
    <location>
        <begin position="222"/>
        <end position="239"/>
    </location>
</feature>
<evidence type="ECO:0000256" key="4">
    <source>
        <dbReference type="ARBA" id="ARBA00023136"/>
    </source>
</evidence>
<reference evidence="6" key="3">
    <citation type="submission" date="2020-11" db="EMBL/GenBank/DDBJ databases">
        <authorList>
            <person name="Whitehead M."/>
        </authorList>
    </citation>
    <scope>NUCLEOTIDE SEQUENCE</scope>
    <source>
        <strain evidence="6">EGII</strain>
    </source>
</reference>
<evidence type="ECO:0000313" key="6">
    <source>
        <dbReference type="EMBL" id="CAD7000454.1"/>
    </source>
</evidence>
<feature type="transmembrane region" description="Helical" evidence="5">
    <location>
        <begin position="94"/>
        <end position="113"/>
    </location>
</feature>
<comment type="subcellular location">
    <subcellularLocation>
        <location evidence="5">Endoplasmic reticulum membrane</location>
        <topology evidence="5">Multi-pass membrane protein</topology>
    </subcellularLocation>
    <subcellularLocation>
        <location evidence="1">Membrane</location>
        <topology evidence="1">Multi-pass membrane protein</topology>
    </subcellularLocation>
</comment>
<dbReference type="UniPathway" id="UPA00196"/>
<evidence type="ECO:0000256" key="5">
    <source>
        <dbReference type="RuleBase" id="RU280819"/>
    </source>
</evidence>
<keyword evidence="4 5" id="KW-0472">Membrane</keyword>
<feature type="transmembrane region" description="Helical" evidence="5">
    <location>
        <begin position="322"/>
        <end position="343"/>
    </location>
</feature>
<dbReference type="EMBL" id="GAMC01012425">
    <property type="protein sequence ID" value="JAB94130.1"/>
    <property type="molecule type" value="mRNA"/>
</dbReference>
<keyword evidence="2 5" id="KW-0812">Transmembrane</keyword>
<dbReference type="Proteomes" id="UP000606786">
    <property type="component" value="Unassembled WGS sequence"/>
</dbReference>
<evidence type="ECO:0000313" key="7">
    <source>
        <dbReference type="EMBL" id="JAB94130.1"/>
    </source>
</evidence>
<feature type="transmembrane region" description="Helical" evidence="5">
    <location>
        <begin position="363"/>
        <end position="383"/>
    </location>
</feature>
<dbReference type="GO" id="GO:0005789">
    <property type="term" value="C:endoplasmic reticulum membrane"/>
    <property type="evidence" value="ECO:0007669"/>
    <property type="project" value="UniProtKB-SubCell"/>
</dbReference>
<dbReference type="KEGG" id="ccat:101458217"/>
<keyword evidence="5" id="KW-0012">Acyltransferase</keyword>
<feature type="transmembrane region" description="Helical" evidence="5">
    <location>
        <begin position="119"/>
        <end position="138"/>
    </location>
</feature>
<evidence type="ECO:0000313" key="8">
    <source>
        <dbReference type="Proteomes" id="UP000606786"/>
    </source>
</evidence>
<organism evidence="7">
    <name type="scientific">Ceratitis capitata</name>
    <name type="common">Mediterranean fruit fly</name>
    <name type="synonym">Tephritis capitata</name>
    <dbReference type="NCBI Taxonomy" id="7213"/>
    <lineage>
        <taxon>Eukaryota</taxon>
        <taxon>Metazoa</taxon>
        <taxon>Ecdysozoa</taxon>
        <taxon>Arthropoda</taxon>
        <taxon>Hexapoda</taxon>
        <taxon>Insecta</taxon>
        <taxon>Pterygota</taxon>
        <taxon>Neoptera</taxon>
        <taxon>Endopterygota</taxon>
        <taxon>Diptera</taxon>
        <taxon>Brachycera</taxon>
        <taxon>Muscomorpha</taxon>
        <taxon>Tephritoidea</taxon>
        <taxon>Tephritidae</taxon>
        <taxon>Ceratitis</taxon>
        <taxon>Ceratitis</taxon>
    </lineage>
</organism>
<feature type="transmembrane region" description="Helical" evidence="5">
    <location>
        <begin position="62"/>
        <end position="82"/>
    </location>
</feature>
<feature type="transmembrane region" description="Helical" evidence="5">
    <location>
        <begin position="469"/>
        <end position="489"/>
    </location>
</feature>